<dbReference type="InterPro" id="IPR006145">
    <property type="entry name" value="PsdUridine_synth_RsuA/RluA"/>
</dbReference>
<sequence>MKKGGKPTPPLPVKDGIAPSRVRLVRGEWPNLYAFLCWRFAHLDSRYIQEQLASGAMVNDEGEPLSADSPYRPDSWIWYYRKVPNEAPNPFELTIIYEDEHLVVVDKPHFMATIPGGKYLKETAVIRLREMLNNQEINPIHRLDRDTAGLLLFSKKVEVRGVYQSLFQTRDIEKTYECVAPYRADLALPLTYRSYLARSDQFFVMKEYDREPNSETRITLLSHANGLGHYLLEPVTGRKHQLRAHMNALGVPILNDEFYPTLLPAREVGDFSRPLQLLARSVRFIDPLSQKEHVFESRLTLEMAKQCYHDH</sequence>
<dbReference type="PROSITE" id="PS01129">
    <property type="entry name" value="PSI_RLU"/>
    <property type="match status" value="1"/>
</dbReference>
<protein>
    <submittedName>
        <fullName evidence="2">Pseudouridine synthase</fullName>
    </submittedName>
</protein>
<dbReference type="Gene3D" id="3.30.2350.10">
    <property type="entry name" value="Pseudouridine synthase"/>
    <property type="match status" value="1"/>
</dbReference>
<dbReference type="PANTHER" id="PTHR21600">
    <property type="entry name" value="MITOCHONDRIAL RNA PSEUDOURIDINE SYNTHASE"/>
    <property type="match status" value="1"/>
</dbReference>
<dbReference type="GO" id="GO:0003723">
    <property type="term" value="F:RNA binding"/>
    <property type="evidence" value="ECO:0007669"/>
    <property type="project" value="InterPro"/>
</dbReference>
<dbReference type="GO" id="GO:0140098">
    <property type="term" value="F:catalytic activity, acting on RNA"/>
    <property type="evidence" value="ECO:0007669"/>
    <property type="project" value="UniProtKB-ARBA"/>
</dbReference>
<dbReference type="GO" id="GO:0000455">
    <property type="term" value="P:enzyme-directed rRNA pseudouridine synthesis"/>
    <property type="evidence" value="ECO:0007669"/>
    <property type="project" value="TreeGrafter"/>
</dbReference>
<dbReference type="PANTHER" id="PTHR21600:SF84">
    <property type="entry name" value="PSEUDOURIDINE SYNTHASE RSUA_RLUA-LIKE DOMAIN-CONTAINING PROTEIN"/>
    <property type="match status" value="1"/>
</dbReference>
<dbReference type="STRING" id="1072685.IX83_00165"/>
<dbReference type="OrthoDB" id="9785808at2"/>
<proteinExistence type="predicted"/>
<dbReference type="EMBL" id="CP009238">
    <property type="protein sequence ID" value="AIL31950.1"/>
    <property type="molecule type" value="Genomic_DNA"/>
</dbReference>
<name>A0A077DAN0_9BURK</name>
<accession>A0A077DAN0</accession>
<feature type="domain" description="Pseudouridine synthase RsuA/RluA-like" evidence="1">
    <location>
        <begin position="101"/>
        <end position="248"/>
    </location>
</feature>
<reference evidence="2 3" key="1">
    <citation type="journal article" date="2014" name="BMC Genomics">
        <title>A genomic perspective on a new bacterial genus and species from the Alcaligenaceae family, Basilea psittacipulmonis.</title>
        <authorList>
            <person name="Whiteson K.L."/>
            <person name="Hernandez D."/>
            <person name="Lazarevic V."/>
            <person name="Gaia N."/>
            <person name="Farinelli L."/>
            <person name="Francois P."/>
            <person name="Pilo P."/>
            <person name="Frey J."/>
            <person name="Schrenzel J."/>
        </authorList>
    </citation>
    <scope>NUCLEOTIDE SEQUENCE [LARGE SCALE GENOMIC DNA]</scope>
    <source>
        <strain evidence="2 3">DSM 24701</strain>
    </source>
</reference>
<evidence type="ECO:0000313" key="2">
    <source>
        <dbReference type="EMBL" id="AIL31950.1"/>
    </source>
</evidence>
<dbReference type="Pfam" id="PF00849">
    <property type="entry name" value="PseudoU_synth_2"/>
    <property type="match status" value="1"/>
</dbReference>
<dbReference type="Proteomes" id="UP000028945">
    <property type="component" value="Chromosome"/>
</dbReference>
<dbReference type="InterPro" id="IPR020103">
    <property type="entry name" value="PsdUridine_synth_cat_dom_sf"/>
</dbReference>
<dbReference type="GO" id="GO:0009982">
    <property type="term" value="F:pseudouridine synthase activity"/>
    <property type="evidence" value="ECO:0007669"/>
    <property type="project" value="InterPro"/>
</dbReference>
<dbReference type="AlphaFoldDB" id="A0A077DAN0"/>
<gene>
    <name evidence="2" type="ORF">IX83_00165</name>
</gene>
<dbReference type="SUPFAM" id="SSF55120">
    <property type="entry name" value="Pseudouridine synthase"/>
    <property type="match status" value="1"/>
</dbReference>
<evidence type="ECO:0000313" key="3">
    <source>
        <dbReference type="Proteomes" id="UP000028945"/>
    </source>
</evidence>
<organism evidence="2 3">
    <name type="scientific">Basilea psittacipulmonis DSM 24701</name>
    <dbReference type="NCBI Taxonomy" id="1072685"/>
    <lineage>
        <taxon>Bacteria</taxon>
        <taxon>Pseudomonadati</taxon>
        <taxon>Pseudomonadota</taxon>
        <taxon>Betaproteobacteria</taxon>
        <taxon>Burkholderiales</taxon>
        <taxon>Alcaligenaceae</taxon>
        <taxon>Basilea</taxon>
    </lineage>
</organism>
<dbReference type="InterPro" id="IPR050188">
    <property type="entry name" value="RluA_PseudoU_synthase"/>
</dbReference>
<keyword evidence="3" id="KW-1185">Reference proteome</keyword>
<dbReference type="eggNOG" id="COG0564">
    <property type="taxonomic scope" value="Bacteria"/>
</dbReference>
<dbReference type="InterPro" id="IPR006224">
    <property type="entry name" value="PsdUridine_synth_RluA-like_CS"/>
</dbReference>
<evidence type="ECO:0000259" key="1">
    <source>
        <dbReference type="Pfam" id="PF00849"/>
    </source>
</evidence>
<dbReference type="KEGG" id="bpsi:IX83_00165"/>
<dbReference type="HOGENOM" id="CLU_016902_0_0_4"/>